<evidence type="ECO:0000313" key="1">
    <source>
        <dbReference type="EMBL" id="GAU25384.1"/>
    </source>
</evidence>
<dbReference type="EMBL" id="DF973311">
    <property type="protein sequence ID" value="GAU25384.1"/>
    <property type="molecule type" value="Genomic_DNA"/>
</dbReference>
<sequence>MLVKNEILIPREEEVVTTVEKRREKVEPEEILRWILRRRGFRRVVEEVVGKSVLHKFRPKRQRCRVNDTVAMLAFGCFWRRN</sequence>
<proteinExistence type="predicted"/>
<accession>A0A2Z6LZ77</accession>
<evidence type="ECO:0000313" key="2">
    <source>
        <dbReference type="Proteomes" id="UP000242715"/>
    </source>
</evidence>
<dbReference type="AlphaFoldDB" id="A0A2Z6LZ77"/>
<reference evidence="2" key="1">
    <citation type="journal article" date="2017" name="Front. Plant Sci.">
        <title>Climate Clever Clovers: New Paradigm to Reduce the Environmental Footprint of Ruminants by Breeding Low Methanogenic Forages Utilizing Haplotype Variation.</title>
        <authorList>
            <person name="Kaur P."/>
            <person name="Appels R."/>
            <person name="Bayer P.E."/>
            <person name="Keeble-Gagnere G."/>
            <person name="Wang J."/>
            <person name="Hirakawa H."/>
            <person name="Shirasawa K."/>
            <person name="Vercoe P."/>
            <person name="Stefanova K."/>
            <person name="Durmic Z."/>
            <person name="Nichols P."/>
            <person name="Revell C."/>
            <person name="Isobe S.N."/>
            <person name="Edwards D."/>
            <person name="Erskine W."/>
        </authorList>
    </citation>
    <scope>NUCLEOTIDE SEQUENCE [LARGE SCALE GENOMIC DNA]</scope>
    <source>
        <strain evidence="2">cv. Daliak</strain>
    </source>
</reference>
<dbReference type="Proteomes" id="UP000242715">
    <property type="component" value="Unassembled WGS sequence"/>
</dbReference>
<gene>
    <name evidence="1" type="ORF">TSUD_70370</name>
</gene>
<name>A0A2Z6LZ77_TRISU</name>
<keyword evidence="2" id="KW-1185">Reference proteome</keyword>
<protein>
    <submittedName>
        <fullName evidence="1">Uncharacterized protein</fullName>
    </submittedName>
</protein>
<organism evidence="1 2">
    <name type="scientific">Trifolium subterraneum</name>
    <name type="common">Subterranean clover</name>
    <dbReference type="NCBI Taxonomy" id="3900"/>
    <lineage>
        <taxon>Eukaryota</taxon>
        <taxon>Viridiplantae</taxon>
        <taxon>Streptophyta</taxon>
        <taxon>Embryophyta</taxon>
        <taxon>Tracheophyta</taxon>
        <taxon>Spermatophyta</taxon>
        <taxon>Magnoliopsida</taxon>
        <taxon>eudicotyledons</taxon>
        <taxon>Gunneridae</taxon>
        <taxon>Pentapetalae</taxon>
        <taxon>rosids</taxon>
        <taxon>fabids</taxon>
        <taxon>Fabales</taxon>
        <taxon>Fabaceae</taxon>
        <taxon>Papilionoideae</taxon>
        <taxon>50 kb inversion clade</taxon>
        <taxon>NPAAA clade</taxon>
        <taxon>Hologalegina</taxon>
        <taxon>IRL clade</taxon>
        <taxon>Trifolieae</taxon>
        <taxon>Trifolium</taxon>
    </lineage>
</organism>